<evidence type="ECO:0008006" key="4">
    <source>
        <dbReference type="Google" id="ProtNLM"/>
    </source>
</evidence>
<dbReference type="CDD" id="cd22667">
    <property type="entry name" value="FHA_NBN"/>
    <property type="match status" value="1"/>
</dbReference>
<feature type="region of interest" description="Disordered" evidence="1">
    <location>
        <begin position="213"/>
        <end position="233"/>
    </location>
</feature>
<feature type="compositionally biased region" description="Basic and acidic residues" evidence="1">
    <location>
        <begin position="583"/>
        <end position="593"/>
    </location>
</feature>
<feature type="compositionally biased region" description="Polar residues" evidence="1">
    <location>
        <begin position="64"/>
        <end position="78"/>
    </location>
</feature>
<comment type="caution">
    <text evidence="2">The sequence shown here is derived from an EMBL/GenBank/DDBJ whole genome shotgun (WGS) entry which is preliminary data.</text>
</comment>
<protein>
    <recommendedName>
        <fullName evidence="4">FHA domain-containing protein</fullName>
    </recommendedName>
</protein>
<accession>A0A0N0P6V8</accession>
<dbReference type="AlphaFoldDB" id="A0A0N0P6V8"/>
<feature type="region of interest" description="Disordered" evidence="1">
    <location>
        <begin position="816"/>
        <end position="851"/>
    </location>
</feature>
<organism evidence="2 3">
    <name type="scientific">Leptomonas seymouri</name>
    <dbReference type="NCBI Taxonomy" id="5684"/>
    <lineage>
        <taxon>Eukaryota</taxon>
        <taxon>Discoba</taxon>
        <taxon>Euglenozoa</taxon>
        <taxon>Kinetoplastea</taxon>
        <taxon>Metakinetoplastina</taxon>
        <taxon>Trypanosomatida</taxon>
        <taxon>Trypanosomatidae</taxon>
        <taxon>Leishmaniinae</taxon>
        <taxon>Leptomonas</taxon>
    </lineage>
</organism>
<dbReference type="PANTHER" id="PTHR12162:SF0">
    <property type="entry name" value="NIBRIN"/>
    <property type="match status" value="1"/>
</dbReference>
<dbReference type="InterPro" id="IPR040227">
    <property type="entry name" value="Nibrin-rel"/>
</dbReference>
<dbReference type="Gene3D" id="2.60.200.20">
    <property type="match status" value="1"/>
</dbReference>
<feature type="region of interest" description="Disordered" evidence="1">
    <location>
        <begin position="48"/>
        <end position="78"/>
    </location>
</feature>
<gene>
    <name evidence="2" type="ORF">ABL78_3284</name>
</gene>
<proteinExistence type="predicted"/>
<feature type="region of interest" description="Disordered" evidence="1">
    <location>
        <begin position="583"/>
        <end position="664"/>
    </location>
</feature>
<keyword evidence="3" id="KW-1185">Reference proteome</keyword>
<dbReference type="GO" id="GO:0003684">
    <property type="term" value="F:damaged DNA binding"/>
    <property type="evidence" value="ECO:0007669"/>
    <property type="project" value="TreeGrafter"/>
</dbReference>
<evidence type="ECO:0000313" key="3">
    <source>
        <dbReference type="Proteomes" id="UP000038009"/>
    </source>
</evidence>
<name>A0A0N0P6V8_LEPSE</name>
<dbReference type="VEuPathDB" id="TriTrypDB:Lsey_0079_0130"/>
<feature type="compositionally biased region" description="Low complexity" evidence="1">
    <location>
        <begin position="214"/>
        <end position="230"/>
    </location>
</feature>
<evidence type="ECO:0000313" key="2">
    <source>
        <dbReference type="EMBL" id="KPI87627.1"/>
    </source>
</evidence>
<dbReference type="InterPro" id="IPR008984">
    <property type="entry name" value="SMAD_FHA_dom_sf"/>
</dbReference>
<reference evidence="2 3" key="1">
    <citation type="journal article" date="2015" name="PLoS Pathog.">
        <title>Leptomonas seymouri: Adaptations to the Dixenous Life Cycle Analyzed by Genome Sequencing, Transcriptome Profiling and Co-infection with Leishmania donovani.</title>
        <authorList>
            <person name="Kraeva N."/>
            <person name="Butenko A."/>
            <person name="Hlavacova J."/>
            <person name="Kostygov A."/>
            <person name="Myskova J."/>
            <person name="Grybchuk D."/>
            <person name="Lestinova T."/>
            <person name="Votypka J."/>
            <person name="Volf P."/>
            <person name="Opperdoes F."/>
            <person name="Flegontov P."/>
            <person name="Lukes J."/>
            <person name="Yurchenko V."/>
        </authorList>
    </citation>
    <scope>NUCLEOTIDE SEQUENCE [LARGE SCALE GENOMIC DNA]</scope>
    <source>
        <strain evidence="2 3">ATCC 30220</strain>
    </source>
</reference>
<dbReference type="GO" id="GO:0030870">
    <property type="term" value="C:Mre11 complex"/>
    <property type="evidence" value="ECO:0007669"/>
    <property type="project" value="InterPro"/>
</dbReference>
<evidence type="ECO:0000256" key="1">
    <source>
        <dbReference type="SAM" id="MobiDB-lite"/>
    </source>
</evidence>
<dbReference type="GO" id="GO:0000724">
    <property type="term" value="P:double-strand break repair via homologous recombination"/>
    <property type="evidence" value="ECO:0007669"/>
    <property type="project" value="TreeGrafter"/>
</dbReference>
<dbReference type="SUPFAM" id="SSF49879">
    <property type="entry name" value="SMAD/FHA domain"/>
    <property type="match status" value="1"/>
</dbReference>
<dbReference type="OMA" id="RTHLTIT"/>
<feature type="region of interest" description="Disordered" evidence="1">
    <location>
        <begin position="124"/>
        <end position="144"/>
    </location>
</feature>
<dbReference type="PANTHER" id="PTHR12162">
    <property type="entry name" value="NIBRIN-RELATED"/>
    <property type="match status" value="1"/>
</dbReference>
<feature type="compositionally biased region" description="Low complexity" evidence="1">
    <location>
        <begin position="124"/>
        <end position="140"/>
    </location>
</feature>
<dbReference type="OrthoDB" id="552194at2759"/>
<dbReference type="GO" id="GO:0007095">
    <property type="term" value="P:mitotic G2 DNA damage checkpoint signaling"/>
    <property type="evidence" value="ECO:0007669"/>
    <property type="project" value="InterPro"/>
</dbReference>
<dbReference type="Proteomes" id="UP000038009">
    <property type="component" value="Unassembled WGS sequence"/>
</dbReference>
<dbReference type="EMBL" id="LJSK01000079">
    <property type="protein sequence ID" value="KPI87627.1"/>
    <property type="molecule type" value="Genomic_DNA"/>
</dbReference>
<sequence length="899" mass="94704">MWVIFFQDAPHFWLVGGEAYRVGTKDCHVVIRDDRSISRTHLTISVALPPSNSGVADGRRDKSTPSTPQPITLTDSSTYGTSVAAAGEEVEDGETQDSNVAHGTTAALDVGIVGLRYAPSAVVRGRSGSASNRSGSGKRSATQPALQLTKGVPFNVPVYRAPWRQITIQLGHHGAALRLVWVDVSVLCEDVDVEVQTKLEHALRFCGVRQEIGPAAPSSSPSDTAETSPAMQQHRRLNRNTLSEGSAPGVEGAPVGAGALPAVLGGSGVLSLSQRTSVPATPPVPVPPLADSVSAAQTWPLAMATVSGACYNHVDFLVTSTVQPSTAVVGMLCRAVPIVSPAFFTAIRDRVSPQLPLPDPRLFTPPLSAWWRSFIERARQAAPTVMEASAVHSASHTEDTSVTASPYSSSVTYGSHAAPATAAADATSPQAQLSEYFAPNPQRCELFRGVAFVVVQRALYEEVMHYLDCTGATVVWEGVVGDWATPAADDSETPFFSPKGFQALQSFFVRHQRHVLLYSETEGEPFTHCLTVLQQALGLCSVEYGVLIESVVFARAPPLTDYPDNARLPQTVEEVQARVRLARGELTSERDSCTQDSEWDAAPQGDDADMDEAIKGRRTDAQPLFPDVATDMVGSPSAQRKGSRGGGDGLSHSVAHTHKRPRREDAEGWVTLGRAAAAVAVPATTSEQKEGVVGTARTVDIHCSPYALPPYPCFAGAKTTTTVSATSAEQRKVFVKQVLPPAEPLVELEEHHARRQLAASMLVARVPTVDADTIVLDQVVMGGSSSNGGGGYVLQNRAAAFANAAFNTFDTAVHHASSKRRGTAARRGRGGGASGSGRTRPTPQTIATVSSSTTGASAVGAAAVVDVDDVDDVEAVGAVGPLGVTAGSAFHIFDIDGIF</sequence>
<feature type="compositionally biased region" description="Basic residues" evidence="1">
    <location>
        <begin position="816"/>
        <end position="829"/>
    </location>
</feature>